<name>A0A8H3YL66_VENIN</name>
<comment type="caution">
    <text evidence="1">The sequence shown here is derived from an EMBL/GenBank/DDBJ whole genome shotgun (WGS) entry which is preliminary data.</text>
</comment>
<gene>
    <name evidence="1" type="ORF">BLS_008910</name>
</gene>
<dbReference type="AlphaFoldDB" id="A0A8H3YL66"/>
<sequence>MSNLEPPPASIYFRQTCTFVSPEQQEWNLQYSKLHKEGIVEETINFYQSMGKHAEGTRFHGIAVNNGDRVGYSTKVRRFVSEEFCRQAAIQNQLGKPVDLDFVIAEAYRCHPDLEEAQVKSGKKALQIQPHNQTLKMAEAYKNFCDENEMFNPNLRHISPTDKEKEDLELQKTVKSFFIDNEDDIFLPLFRDVSPFNQPSDQPLGRTTEKLWMALLKRGFPEEEWSIHRLVVMGLGRMLELRHDGLLVLTVHLLPLTMPDGPIINYCQRARYKDGRLGSCGWVTCIKACGLIYEHFRCVKSGAAGQGGVRPFVRRENKIERGGLDGFIDEGEGDLVQDMGEGVTPMDSATFDLVKFDGLSVLEKLLLSVREHIGEEEEEEVVVVE</sequence>
<protein>
    <submittedName>
        <fullName evidence="1">Uncharacterized protein</fullName>
    </submittedName>
</protein>
<accession>A0A8H3YL66</accession>
<organism evidence="1 2">
    <name type="scientific">Venturia inaequalis</name>
    <name type="common">Apple scab fungus</name>
    <dbReference type="NCBI Taxonomy" id="5025"/>
    <lineage>
        <taxon>Eukaryota</taxon>
        <taxon>Fungi</taxon>
        <taxon>Dikarya</taxon>
        <taxon>Ascomycota</taxon>
        <taxon>Pezizomycotina</taxon>
        <taxon>Dothideomycetes</taxon>
        <taxon>Pleosporomycetidae</taxon>
        <taxon>Venturiales</taxon>
        <taxon>Venturiaceae</taxon>
        <taxon>Venturia</taxon>
    </lineage>
</organism>
<dbReference type="EMBL" id="WNWQ01000783">
    <property type="protein sequence ID" value="KAE9963788.1"/>
    <property type="molecule type" value="Genomic_DNA"/>
</dbReference>
<proteinExistence type="predicted"/>
<evidence type="ECO:0000313" key="1">
    <source>
        <dbReference type="EMBL" id="KAE9963788.1"/>
    </source>
</evidence>
<dbReference type="Proteomes" id="UP000433883">
    <property type="component" value="Unassembled WGS sequence"/>
</dbReference>
<reference evidence="1 2" key="1">
    <citation type="submission" date="2019-11" db="EMBL/GenBank/DDBJ databases">
        <title>Venturia inaequalis Genome Resource.</title>
        <authorList>
            <person name="Lichtner F.J."/>
        </authorList>
    </citation>
    <scope>NUCLEOTIDE SEQUENCE [LARGE SCALE GENOMIC DNA]</scope>
    <source>
        <strain evidence="1">Bline_iso_100314</strain>
    </source>
</reference>
<evidence type="ECO:0000313" key="2">
    <source>
        <dbReference type="Proteomes" id="UP000433883"/>
    </source>
</evidence>